<keyword evidence="8" id="KW-1185">Reference proteome</keyword>
<feature type="active site" description="Nucleophile" evidence="5">
    <location>
        <position position="393"/>
    </location>
</feature>
<dbReference type="EMBL" id="VOGC01000004">
    <property type="protein sequence ID" value="MQN01220.1"/>
    <property type="molecule type" value="Genomic_DNA"/>
</dbReference>
<evidence type="ECO:0000256" key="5">
    <source>
        <dbReference type="PROSITE-ProRule" id="PRU01023"/>
    </source>
</evidence>
<name>A0A6N7IZ42_9FIRM</name>
<dbReference type="PANTHER" id="PTHR22807">
    <property type="entry name" value="NOP2 YEAST -RELATED NOL1/NOP2/FMU SUN DOMAIN-CONTAINING"/>
    <property type="match status" value="1"/>
</dbReference>
<feature type="binding site" evidence="5">
    <location>
        <position position="340"/>
    </location>
    <ligand>
        <name>S-adenosyl-L-methionine</name>
        <dbReference type="ChEBI" id="CHEBI:59789"/>
    </ligand>
</feature>
<dbReference type="SUPFAM" id="SSF48013">
    <property type="entry name" value="NusB-like"/>
    <property type="match status" value="1"/>
</dbReference>
<dbReference type="GO" id="GO:0006355">
    <property type="term" value="P:regulation of DNA-templated transcription"/>
    <property type="evidence" value="ECO:0007669"/>
    <property type="project" value="InterPro"/>
</dbReference>
<comment type="similarity">
    <text evidence="5">Belongs to the class I-like SAM-binding methyltransferase superfamily. RsmB/NOP family.</text>
</comment>
<keyword evidence="4 5" id="KW-0694">RNA-binding</keyword>
<dbReference type="InterPro" id="IPR023267">
    <property type="entry name" value="RCMT"/>
</dbReference>
<evidence type="ECO:0000313" key="8">
    <source>
        <dbReference type="Proteomes" id="UP000460257"/>
    </source>
</evidence>
<sequence>MDDIRKNALLTLEKTDEYRSAVVKRTLKERSDWDHRDGAFYTALVETETAHQSTIDAVIAAYSSTRLKKIDRLVLSAIRLALAQIFFMEKVPDAAACNESVGLIKSLGRPRFASFANAVIRQVIREKDAPEARVVLESTSIRLKYSAGHWRVLDKRYASFEPLLDKSLRYSYPYWITEFLEKSYPGKSVTEGLSAERKITAISKAGADVIGDSVSDSYELPGGLFELTFKSGTNPASLSAFKDGIFYIMDRSSMQPLLNAGLESGASVLDLCASPGGKSVCAAWLYGARVTSCDVSRQKTERIEENISRLGLNDRISATVNDATEFRAEWETSYDCVIADCPCSGLGVSGRKPEIRLRLLQSDFAELAAIQRKILENAARYVKPGGKLIYSTCTLDPAENEEQTDAFISAHPEFFIQKQLTIIPDAEHDGFFYSIIRKKQA</sequence>
<comment type="caution">
    <text evidence="5">Lacks conserved residue(s) required for the propagation of feature annotation.</text>
</comment>
<dbReference type="Gene3D" id="1.10.940.10">
    <property type="entry name" value="NusB-like"/>
    <property type="match status" value="1"/>
</dbReference>
<feature type="binding site" evidence="5">
    <location>
        <position position="294"/>
    </location>
    <ligand>
        <name>S-adenosyl-L-methionine</name>
        <dbReference type="ChEBI" id="CHEBI:59789"/>
    </ligand>
</feature>
<dbReference type="InterPro" id="IPR001678">
    <property type="entry name" value="MeTrfase_RsmB-F_NOP2_dom"/>
</dbReference>
<feature type="binding site" evidence="5">
    <location>
        <position position="322"/>
    </location>
    <ligand>
        <name>S-adenosyl-L-methionine</name>
        <dbReference type="ChEBI" id="CHEBI:59789"/>
    </ligand>
</feature>
<proteinExistence type="inferred from homology"/>
<dbReference type="GO" id="GO:0001510">
    <property type="term" value="P:RNA methylation"/>
    <property type="evidence" value="ECO:0007669"/>
    <property type="project" value="InterPro"/>
</dbReference>
<keyword evidence="1 5" id="KW-0489">Methyltransferase</keyword>
<dbReference type="Proteomes" id="UP000460257">
    <property type="component" value="Unassembled WGS sequence"/>
</dbReference>
<feature type="domain" description="SAM-dependent MTase RsmB/NOP-type" evidence="6">
    <location>
        <begin position="164"/>
        <end position="441"/>
    </location>
</feature>
<dbReference type="GO" id="GO:0003723">
    <property type="term" value="F:RNA binding"/>
    <property type="evidence" value="ECO:0007669"/>
    <property type="project" value="UniProtKB-UniRule"/>
</dbReference>
<dbReference type="Pfam" id="PF01189">
    <property type="entry name" value="Methyltr_RsmB-F"/>
    <property type="match status" value="1"/>
</dbReference>
<dbReference type="PANTHER" id="PTHR22807:SF53">
    <property type="entry name" value="RIBOSOMAL RNA SMALL SUBUNIT METHYLTRANSFERASE B-RELATED"/>
    <property type="match status" value="1"/>
</dbReference>
<dbReference type="AlphaFoldDB" id="A0A6N7IZ42"/>
<dbReference type="Gene3D" id="3.40.50.150">
    <property type="entry name" value="Vaccinia Virus protein VP39"/>
    <property type="match status" value="1"/>
</dbReference>
<dbReference type="CDD" id="cd02440">
    <property type="entry name" value="AdoMet_MTases"/>
    <property type="match status" value="1"/>
</dbReference>
<dbReference type="SUPFAM" id="SSF53335">
    <property type="entry name" value="S-adenosyl-L-methionine-dependent methyltransferases"/>
    <property type="match status" value="1"/>
</dbReference>
<evidence type="ECO:0000256" key="3">
    <source>
        <dbReference type="ARBA" id="ARBA00022691"/>
    </source>
</evidence>
<evidence type="ECO:0000256" key="1">
    <source>
        <dbReference type="ARBA" id="ARBA00022603"/>
    </source>
</evidence>
<accession>A0A6N7IZ42</accession>
<keyword evidence="2 5" id="KW-0808">Transferase</keyword>
<evidence type="ECO:0000256" key="2">
    <source>
        <dbReference type="ARBA" id="ARBA00022679"/>
    </source>
</evidence>
<organism evidence="7 8">
    <name type="scientific">Candidatus Weimeria bifida</name>
    <dbReference type="NCBI Taxonomy" id="2599074"/>
    <lineage>
        <taxon>Bacteria</taxon>
        <taxon>Bacillati</taxon>
        <taxon>Bacillota</taxon>
        <taxon>Clostridia</taxon>
        <taxon>Lachnospirales</taxon>
        <taxon>Lachnospiraceae</taxon>
        <taxon>Candidatus Weimeria</taxon>
    </lineage>
</organism>
<dbReference type="PROSITE" id="PS51686">
    <property type="entry name" value="SAM_MT_RSMB_NOP"/>
    <property type="match status" value="1"/>
</dbReference>
<dbReference type="InterPro" id="IPR049560">
    <property type="entry name" value="MeTrfase_RsmB-F_NOP2_cat"/>
</dbReference>
<dbReference type="Pfam" id="PF01029">
    <property type="entry name" value="NusB"/>
    <property type="match status" value="1"/>
</dbReference>
<protein>
    <submittedName>
        <fullName evidence="7">Methyltransferase domain-containing protein</fullName>
    </submittedName>
</protein>
<dbReference type="GO" id="GO:0008173">
    <property type="term" value="F:RNA methyltransferase activity"/>
    <property type="evidence" value="ECO:0007669"/>
    <property type="project" value="InterPro"/>
</dbReference>
<dbReference type="InterPro" id="IPR029063">
    <property type="entry name" value="SAM-dependent_MTases_sf"/>
</dbReference>
<keyword evidence="3 5" id="KW-0949">S-adenosyl-L-methionine</keyword>
<evidence type="ECO:0000256" key="4">
    <source>
        <dbReference type="ARBA" id="ARBA00022884"/>
    </source>
</evidence>
<comment type="caution">
    <text evidence="7">The sequence shown here is derived from an EMBL/GenBank/DDBJ whole genome shotgun (WGS) entry which is preliminary data.</text>
</comment>
<evidence type="ECO:0000313" key="7">
    <source>
        <dbReference type="EMBL" id="MQN01220.1"/>
    </source>
</evidence>
<dbReference type="PRINTS" id="PR02008">
    <property type="entry name" value="RCMTFAMILY"/>
</dbReference>
<gene>
    <name evidence="7" type="ORF">FRC54_04640</name>
</gene>
<evidence type="ECO:0000259" key="6">
    <source>
        <dbReference type="PROSITE" id="PS51686"/>
    </source>
</evidence>
<dbReference type="InterPro" id="IPR006027">
    <property type="entry name" value="NusB_RsmB_TIM44"/>
</dbReference>
<reference evidence="7" key="1">
    <citation type="journal article" date="2020" name="Appl. Environ. Microbiol.">
        <title>Medium-Chain Fatty Acid Synthesis by 'Candidatus Weimeria bifida' gen. nov., sp. nov., and 'Candidatus Pseudoramibacter fermentans' sp. nov.</title>
        <authorList>
            <person name="Scarborough M.J."/>
            <person name="Myers K.S."/>
            <person name="Donohue T.J."/>
            <person name="Noguera D.R."/>
        </authorList>
    </citation>
    <scope>NUCLEOTIDE SEQUENCE</scope>
    <source>
        <strain evidence="7">LCO1.1</strain>
    </source>
</reference>
<dbReference type="InterPro" id="IPR035926">
    <property type="entry name" value="NusB-like_sf"/>
</dbReference>